<protein>
    <submittedName>
        <fullName evidence="1">Uncharacterized protein</fullName>
    </submittedName>
</protein>
<name>A0ACB8YH98_ARCLA</name>
<comment type="caution">
    <text evidence="1">The sequence shown here is derived from an EMBL/GenBank/DDBJ whole genome shotgun (WGS) entry which is preliminary data.</text>
</comment>
<sequence length="78" mass="8186">MLLADETPNSPAIPPPLCSHSVSAMVVVSIGGVVQGGGGDGGGGWWFVSEEEEGDWEVIYRRNRACKDGEGLLKLGLM</sequence>
<accession>A0ACB8YH98</accession>
<dbReference type="Proteomes" id="UP001055879">
    <property type="component" value="Linkage Group LG12"/>
</dbReference>
<reference evidence="1 2" key="2">
    <citation type="journal article" date="2022" name="Mol. Ecol. Resour.">
        <title>The genomes of chicory, endive, great burdock and yacon provide insights into Asteraceae paleo-polyploidization history and plant inulin production.</title>
        <authorList>
            <person name="Fan W."/>
            <person name="Wang S."/>
            <person name="Wang H."/>
            <person name="Wang A."/>
            <person name="Jiang F."/>
            <person name="Liu H."/>
            <person name="Zhao H."/>
            <person name="Xu D."/>
            <person name="Zhang Y."/>
        </authorList>
    </citation>
    <scope>NUCLEOTIDE SEQUENCE [LARGE SCALE GENOMIC DNA]</scope>
    <source>
        <strain evidence="2">cv. Niubang</strain>
    </source>
</reference>
<organism evidence="1 2">
    <name type="scientific">Arctium lappa</name>
    <name type="common">Greater burdock</name>
    <name type="synonym">Lappa major</name>
    <dbReference type="NCBI Taxonomy" id="4217"/>
    <lineage>
        <taxon>Eukaryota</taxon>
        <taxon>Viridiplantae</taxon>
        <taxon>Streptophyta</taxon>
        <taxon>Embryophyta</taxon>
        <taxon>Tracheophyta</taxon>
        <taxon>Spermatophyta</taxon>
        <taxon>Magnoliopsida</taxon>
        <taxon>eudicotyledons</taxon>
        <taxon>Gunneridae</taxon>
        <taxon>Pentapetalae</taxon>
        <taxon>asterids</taxon>
        <taxon>campanulids</taxon>
        <taxon>Asterales</taxon>
        <taxon>Asteraceae</taxon>
        <taxon>Carduoideae</taxon>
        <taxon>Cardueae</taxon>
        <taxon>Arctiinae</taxon>
        <taxon>Arctium</taxon>
    </lineage>
</organism>
<reference evidence="2" key="1">
    <citation type="journal article" date="2022" name="Mol. Ecol. Resour.">
        <title>The genomes of chicory, endive, great burdock and yacon provide insights into Asteraceae palaeo-polyploidization history and plant inulin production.</title>
        <authorList>
            <person name="Fan W."/>
            <person name="Wang S."/>
            <person name="Wang H."/>
            <person name="Wang A."/>
            <person name="Jiang F."/>
            <person name="Liu H."/>
            <person name="Zhao H."/>
            <person name="Xu D."/>
            <person name="Zhang Y."/>
        </authorList>
    </citation>
    <scope>NUCLEOTIDE SEQUENCE [LARGE SCALE GENOMIC DNA]</scope>
    <source>
        <strain evidence="2">cv. Niubang</strain>
    </source>
</reference>
<gene>
    <name evidence="1" type="ORF">L6452_33889</name>
</gene>
<proteinExistence type="predicted"/>
<evidence type="ECO:0000313" key="1">
    <source>
        <dbReference type="EMBL" id="KAI3684664.1"/>
    </source>
</evidence>
<evidence type="ECO:0000313" key="2">
    <source>
        <dbReference type="Proteomes" id="UP001055879"/>
    </source>
</evidence>
<keyword evidence="2" id="KW-1185">Reference proteome</keyword>
<dbReference type="EMBL" id="CM042058">
    <property type="protein sequence ID" value="KAI3684664.1"/>
    <property type="molecule type" value="Genomic_DNA"/>
</dbReference>